<evidence type="ECO:0000313" key="3">
    <source>
        <dbReference type="Proteomes" id="UP001233172"/>
    </source>
</evidence>
<evidence type="ECO:0000313" key="2">
    <source>
        <dbReference type="EMBL" id="KAK0064968.1"/>
    </source>
</evidence>
<proteinExistence type="predicted"/>
<accession>A0AAD8FIA8</accession>
<protein>
    <submittedName>
        <fullName evidence="2">Uncharacterized protein</fullName>
    </submittedName>
</protein>
<feature type="transmembrane region" description="Helical" evidence="1">
    <location>
        <begin position="52"/>
        <end position="73"/>
    </location>
</feature>
<keyword evidence="1" id="KW-1133">Transmembrane helix</keyword>
<sequence length="82" mass="9632">KLDQLSKTDIKLLIPEMEPEYIHINTSMSEKEDVLAKMFDIVEAFEVRVISLVFYSSLHISCFNVFFVFLTVLKSKVWDDKE</sequence>
<comment type="caution">
    <text evidence="2">The sequence shown here is derived from an EMBL/GenBank/DDBJ whole genome shotgun (WGS) entry which is preliminary data.</text>
</comment>
<keyword evidence="1" id="KW-0812">Transmembrane</keyword>
<organism evidence="2 3">
    <name type="scientific">Biomphalaria pfeifferi</name>
    <name type="common">Bloodfluke planorb</name>
    <name type="synonym">Freshwater snail</name>
    <dbReference type="NCBI Taxonomy" id="112525"/>
    <lineage>
        <taxon>Eukaryota</taxon>
        <taxon>Metazoa</taxon>
        <taxon>Spiralia</taxon>
        <taxon>Lophotrochozoa</taxon>
        <taxon>Mollusca</taxon>
        <taxon>Gastropoda</taxon>
        <taxon>Heterobranchia</taxon>
        <taxon>Euthyneura</taxon>
        <taxon>Panpulmonata</taxon>
        <taxon>Hygrophila</taxon>
        <taxon>Lymnaeoidea</taxon>
        <taxon>Planorbidae</taxon>
        <taxon>Biomphalaria</taxon>
    </lineage>
</organism>
<reference evidence="2" key="2">
    <citation type="submission" date="2023-04" db="EMBL/GenBank/DDBJ databases">
        <authorList>
            <person name="Bu L."/>
            <person name="Lu L."/>
            <person name="Laidemitt M.R."/>
            <person name="Zhang S.M."/>
            <person name="Mutuku M."/>
            <person name="Mkoji G."/>
            <person name="Steinauer M."/>
            <person name="Loker E.S."/>
        </authorList>
    </citation>
    <scope>NUCLEOTIDE SEQUENCE</scope>
    <source>
        <strain evidence="2">KasaAsao</strain>
        <tissue evidence="2">Whole Snail</tissue>
    </source>
</reference>
<evidence type="ECO:0000256" key="1">
    <source>
        <dbReference type="SAM" id="Phobius"/>
    </source>
</evidence>
<name>A0AAD8FIA8_BIOPF</name>
<gene>
    <name evidence="2" type="ORF">Bpfe_005526</name>
</gene>
<reference evidence="2" key="1">
    <citation type="journal article" date="2023" name="PLoS Negl. Trop. Dis.">
        <title>A genome sequence for Biomphalaria pfeifferi, the major vector snail for the human-infecting parasite Schistosoma mansoni.</title>
        <authorList>
            <person name="Bu L."/>
            <person name="Lu L."/>
            <person name="Laidemitt M.R."/>
            <person name="Zhang S.M."/>
            <person name="Mutuku M."/>
            <person name="Mkoji G."/>
            <person name="Steinauer M."/>
            <person name="Loker E.S."/>
        </authorList>
    </citation>
    <scope>NUCLEOTIDE SEQUENCE</scope>
    <source>
        <strain evidence="2">KasaAsao</strain>
    </source>
</reference>
<dbReference type="AlphaFoldDB" id="A0AAD8FIA8"/>
<dbReference type="EMBL" id="JASAOG010000015">
    <property type="protein sequence ID" value="KAK0064968.1"/>
    <property type="molecule type" value="Genomic_DNA"/>
</dbReference>
<keyword evidence="1" id="KW-0472">Membrane</keyword>
<dbReference type="Proteomes" id="UP001233172">
    <property type="component" value="Unassembled WGS sequence"/>
</dbReference>
<feature type="non-terminal residue" evidence="2">
    <location>
        <position position="1"/>
    </location>
</feature>
<keyword evidence="3" id="KW-1185">Reference proteome</keyword>